<reference evidence="3" key="1">
    <citation type="journal article" date="2019" name="Int. J. Syst. Evol. Microbiol.">
        <title>The Global Catalogue of Microorganisms (GCM) 10K type strain sequencing project: providing services to taxonomists for standard genome sequencing and annotation.</title>
        <authorList>
            <consortium name="The Broad Institute Genomics Platform"/>
            <consortium name="The Broad Institute Genome Sequencing Center for Infectious Disease"/>
            <person name="Wu L."/>
            <person name="Ma J."/>
        </authorList>
    </citation>
    <scope>NUCLEOTIDE SEQUENCE [LARGE SCALE GENOMIC DNA]</scope>
    <source>
        <strain evidence="3">IBRC-M 10813</strain>
    </source>
</reference>
<sequence length="55" mass="6291">MDRSTDKFKLVNLKNRSDALEQIEQAERELKRMLEANVALIAYVEDGDNPSRTAP</sequence>
<keyword evidence="3" id="KW-1185">Reference proteome</keyword>
<protein>
    <submittedName>
        <fullName evidence="2">Uncharacterized protein</fullName>
    </submittedName>
</protein>
<evidence type="ECO:0000313" key="3">
    <source>
        <dbReference type="Proteomes" id="UP001595843"/>
    </source>
</evidence>
<evidence type="ECO:0000313" key="2">
    <source>
        <dbReference type="EMBL" id="MFC4076613.1"/>
    </source>
</evidence>
<accession>A0ABV8JHA5</accession>
<proteinExistence type="predicted"/>
<keyword evidence="1" id="KW-0175">Coiled coil</keyword>
<feature type="coiled-coil region" evidence="1">
    <location>
        <begin position="13"/>
        <end position="43"/>
    </location>
</feature>
<dbReference type="Proteomes" id="UP001595843">
    <property type="component" value="Unassembled WGS sequence"/>
</dbReference>
<comment type="caution">
    <text evidence="2">The sequence shown here is derived from an EMBL/GenBank/DDBJ whole genome shotgun (WGS) entry which is preliminary data.</text>
</comment>
<dbReference type="RefSeq" id="WP_380703710.1">
    <property type="nucleotide sequence ID" value="NZ_JBHSAP010000009.1"/>
</dbReference>
<dbReference type="EMBL" id="JBHSAP010000009">
    <property type="protein sequence ID" value="MFC4076613.1"/>
    <property type="molecule type" value="Genomic_DNA"/>
</dbReference>
<name>A0ABV8JHA5_9BACL</name>
<evidence type="ECO:0000256" key="1">
    <source>
        <dbReference type="SAM" id="Coils"/>
    </source>
</evidence>
<gene>
    <name evidence="2" type="ORF">ACFOUO_07300</name>
</gene>
<organism evidence="2 3">
    <name type="scientific">Salinithrix halophila</name>
    <dbReference type="NCBI Taxonomy" id="1485204"/>
    <lineage>
        <taxon>Bacteria</taxon>
        <taxon>Bacillati</taxon>
        <taxon>Bacillota</taxon>
        <taxon>Bacilli</taxon>
        <taxon>Bacillales</taxon>
        <taxon>Thermoactinomycetaceae</taxon>
        <taxon>Salinithrix</taxon>
    </lineage>
</organism>